<dbReference type="InterPro" id="IPR029476">
    <property type="entry name" value="DNase_NucA_NucB"/>
</dbReference>
<dbReference type="GeneID" id="98148297"/>
<name>A0ABR4LN27_9EURO</name>
<dbReference type="Proteomes" id="UP001610432">
    <property type="component" value="Unassembled WGS sequence"/>
</dbReference>
<sequence>MCDGIFQYRGCSSKEIELELEPSKEQASKNRQAKCPPGASGKGYCAPVNIDCDPLDPSLNCNQYYQFVSSSPGSLFGNHPLKLTCDEFPFAGSKQGGNPNQGTSICVPGWQQSWQGNQLRGLKSKVGSTNKYILKIDGWDCDSGTPNPSVVTNCAGMSAVRRRDYESTETQTITEDDLFYNLEADGSDGLLLYVGDLDPGVYTYQLNLAEGNITSMQVIDYHGNEYLSLPEGLRPGSGPQSITFNLTDPAYAITLRAMTDGQALSMGYNVTGATGADATREPDAEETDFENASWSGASVPGGHGSGNMTPTGISLGLLK</sequence>
<organism evidence="3 4">
    <name type="scientific">Aspergillus lucknowensis</name>
    <dbReference type="NCBI Taxonomy" id="176173"/>
    <lineage>
        <taxon>Eukaryota</taxon>
        <taxon>Fungi</taxon>
        <taxon>Dikarya</taxon>
        <taxon>Ascomycota</taxon>
        <taxon>Pezizomycotina</taxon>
        <taxon>Eurotiomycetes</taxon>
        <taxon>Eurotiomycetidae</taxon>
        <taxon>Eurotiales</taxon>
        <taxon>Aspergillaceae</taxon>
        <taxon>Aspergillus</taxon>
        <taxon>Aspergillus subgen. Nidulantes</taxon>
    </lineage>
</organism>
<accession>A0ABR4LN27</accession>
<dbReference type="EMBL" id="JBFXLQ010000028">
    <property type="protein sequence ID" value="KAL2865943.1"/>
    <property type="molecule type" value="Genomic_DNA"/>
</dbReference>
<evidence type="ECO:0000313" key="4">
    <source>
        <dbReference type="Proteomes" id="UP001610432"/>
    </source>
</evidence>
<dbReference type="RefSeq" id="XP_070884922.1">
    <property type="nucleotide sequence ID" value="XM_071033225.1"/>
</dbReference>
<proteinExistence type="predicted"/>
<evidence type="ECO:0000313" key="3">
    <source>
        <dbReference type="EMBL" id="KAL2865943.1"/>
    </source>
</evidence>
<feature type="region of interest" description="Disordered" evidence="1">
    <location>
        <begin position="274"/>
        <end position="319"/>
    </location>
</feature>
<reference evidence="3 4" key="1">
    <citation type="submission" date="2024-07" db="EMBL/GenBank/DDBJ databases">
        <title>Section-level genome sequencing and comparative genomics of Aspergillus sections Usti and Cavernicolus.</title>
        <authorList>
            <consortium name="Lawrence Berkeley National Laboratory"/>
            <person name="Nybo J.L."/>
            <person name="Vesth T.C."/>
            <person name="Theobald S."/>
            <person name="Frisvad J.C."/>
            <person name="Larsen T.O."/>
            <person name="Kjaerboelling I."/>
            <person name="Rothschild-Mancinelli K."/>
            <person name="Lyhne E.K."/>
            <person name="Kogle M.E."/>
            <person name="Barry K."/>
            <person name="Clum A."/>
            <person name="Na H."/>
            <person name="Ledsgaard L."/>
            <person name="Lin J."/>
            <person name="Lipzen A."/>
            <person name="Kuo A."/>
            <person name="Riley R."/>
            <person name="Mondo S."/>
            <person name="Labutti K."/>
            <person name="Haridas S."/>
            <person name="Pangalinan J."/>
            <person name="Salamov A.A."/>
            <person name="Simmons B.A."/>
            <person name="Magnuson J.K."/>
            <person name="Chen J."/>
            <person name="Drula E."/>
            <person name="Henrissat B."/>
            <person name="Wiebenga A."/>
            <person name="Lubbers R.J."/>
            <person name="Gomes A.C."/>
            <person name="Macurrencykelacurrency M.R."/>
            <person name="Stajich J."/>
            <person name="Grigoriev I.V."/>
            <person name="Mortensen U.H."/>
            <person name="De Vries R.P."/>
            <person name="Baker S.E."/>
            <person name="Andersen M.R."/>
        </authorList>
    </citation>
    <scope>NUCLEOTIDE SEQUENCE [LARGE SCALE GENOMIC DNA]</scope>
    <source>
        <strain evidence="3 4">CBS 449.75</strain>
    </source>
</reference>
<dbReference type="Pfam" id="PF14040">
    <property type="entry name" value="DNase_NucA_NucB"/>
    <property type="match status" value="1"/>
</dbReference>
<evidence type="ECO:0000259" key="2">
    <source>
        <dbReference type="Pfam" id="PF14040"/>
    </source>
</evidence>
<comment type="caution">
    <text evidence="3">The sequence shown here is derived from an EMBL/GenBank/DDBJ whole genome shotgun (WGS) entry which is preliminary data.</text>
</comment>
<feature type="domain" description="Deoxyribonuclease NucA/NucB" evidence="2">
    <location>
        <begin position="81"/>
        <end position="132"/>
    </location>
</feature>
<protein>
    <recommendedName>
        <fullName evidence="2">Deoxyribonuclease NucA/NucB domain-containing protein</fullName>
    </recommendedName>
</protein>
<gene>
    <name evidence="3" type="ORF">BJX67DRAFT_382328</name>
</gene>
<keyword evidence="4" id="KW-1185">Reference proteome</keyword>
<evidence type="ECO:0000256" key="1">
    <source>
        <dbReference type="SAM" id="MobiDB-lite"/>
    </source>
</evidence>